<dbReference type="STRING" id="1280847.SAMN04488036_103202"/>
<sequence length="59" mass="6540">MPFVTHRLHAPPTIGAEISAPINDFLCLCHSYFTAQSDGKVAYMSNFLLFNQKVIALKA</sequence>
<keyword evidence="2" id="KW-1185">Reference proteome</keyword>
<organism evidence="1 2">
    <name type="scientific">Shimia haliotis</name>
    <dbReference type="NCBI Taxonomy" id="1280847"/>
    <lineage>
        <taxon>Bacteria</taxon>
        <taxon>Pseudomonadati</taxon>
        <taxon>Pseudomonadota</taxon>
        <taxon>Alphaproteobacteria</taxon>
        <taxon>Rhodobacterales</taxon>
        <taxon>Roseobacteraceae</taxon>
    </lineage>
</organism>
<accession>A0A1I4DLD7</accession>
<reference evidence="2" key="1">
    <citation type="submission" date="2016-10" db="EMBL/GenBank/DDBJ databases">
        <authorList>
            <person name="Varghese N."/>
            <person name="Submissions S."/>
        </authorList>
    </citation>
    <scope>NUCLEOTIDE SEQUENCE [LARGE SCALE GENOMIC DNA]</scope>
    <source>
        <strain evidence="2">DSM 28453</strain>
    </source>
</reference>
<dbReference type="Proteomes" id="UP000198851">
    <property type="component" value="Unassembled WGS sequence"/>
</dbReference>
<protein>
    <submittedName>
        <fullName evidence="1">Uncharacterized protein</fullName>
    </submittedName>
</protein>
<name>A0A1I4DLD7_9RHOB</name>
<proteinExistence type="predicted"/>
<dbReference type="EMBL" id="FOSZ01000003">
    <property type="protein sequence ID" value="SFK93187.1"/>
    <property type="molecule type" value="Genomic_DNA"/>
</dbReference>
<dbReference type="AlphaFoldDB" id="A0A1I4DLD7"/>
<evidence type="ECO:0000313" key="1">
    <source>
        <dbReference type="EMBL" id="SFK93187.1"/>
    </source>
</evidence>
<gene>
    <name evidence="1" type="ORF">SAMN04488036_103202</name>
</gene>
<evidence type="ECO:0000313" key="2">
    <source>
        <dbReference type="Proteomes" id="UP000198851"/>
    </source>
</evidence>